<gene>
    <name evidence="2" type="ORF">LNTAR_19095</name>
</gene>
<feature type="transmembrane region" description="Helical" evidence="1">
    <location>
        <begin position="54"/>
        <end position="73"/>
    </location>
</feature>
<dbReference type="EMBL" id="ABCK01000014">
    <property type="protein sequence ID" value="EDM26784.1"/>
    <property type="molecule type" value="Genomic_DNA"/>
</dbReference>
<dbReference type="STRING" id="313628.LNTAR_19095"/>
<feature type="transmembrane region" description="Helical" evidence="1">
    <location>
        <begin position="80"/>
        <end position="96"/>
    </location>
</feature>
<feature type="transmembrane region" description="Helical" evidence="1">
    <location>
        <begin position="166"/>
        <end position="191"/>
    </location>
</feature>
<keyword evidence="1" id="KW-1133">Transmembrane helix</keyword>
<accession>A6DNX5</accession>
<comment type="caution">
    <text evidence="2">The sequence shown here is derived from an EMBL/GenBank/DDBJ whole genome shotgun (WGS) entry which is preliminary data.</text>
</comment>
<dbReference type="RefSeq" id="WP_007279560.1">
    <property type="nucleotide sequence ID" value="NZ_ABCK01000014.1"/>
</dbReference>
<name>A6DNX5_9BACT</name>
<feature type="transmembrane region" description="Helical" evidence="1">
    <location>
        <begin position="12"/>
        <end position="34"/>
    </location>
</feature>
<keyword evidence="3" id="KW-1185">Reference proteome</keyword>
<proteinExistence type="predicted"/>
<keyword evidence="1" id="KW-0472">Membrane</keyword>
<dbReference type="OrthoDB" id="190277at2"/>
<reference evidence="2 3" key="1">
    <citation type="journal article" date="2010" name="J. Bacteriol.">
        <title>Genome sequence of Lentisphaera araneosa HTCC2155T, the type species of the order Lentisphaerales in the phylum Lentisphaerae.</title>
        <authorList>
            <person name="Thrash J.C."/>
            <person name="Cho J.C."/>
            <person name="Vergin K.L."/>
            <person name="Morris R.M."/>
            <person name="Giovannoni S.J."/>
        </authorList>
    </citation>
    <scope>NUCLEOTIDE SEQUENCE [LARGE SCALE GENOMIC DNA]</scope>
    <source>
        <strain evidence="2 3">HTCC2155</strain>
    </source>
</reference>
<evidence type="ECO:0000313" key="3">
    <source>
        <dbReference type="Proteomes" id="UP000004947"/>
    </source>
</evidence>
<dbReference type="Proteomes" id="UP000004947">
    <property type="component" value="Unassembled WGS sequence"/>
</dbReference>
<dbReference type="eggNOG" id="ENOG5031H2B">
    <property type="taxonomic scope" value="Bacteria"/>
</dbReference>
<keyword evidence="1" id="KW-0812">Transmembrane</keyword>
<sequence>MKALLREVKQALKLNLKPGLVLQAVAITLLLSYYNSSTVQQKLVALTDLKAENPYLFSGLSTALFAGALPYIILALSKRVVFNINLLLFMFLFWFWKGTEIELFYSFQADLFGSSSEVSVIIKKVLFDQFVFSTFYAVPCIVIIYQWKDVNFSFRHWKEKLNKGLFIVRIPTVMVSNWLVWIPACAVIYAMPDALQVPLSNIIGCFYVLMIEVLCKPSPSA</sequence>
<feature type="transmembrane region" description="Helical" evidence="1">
    <location>
        <begin position="126"/>
        <end position="145"/>
    </location>
</feature>
<protein>
    <submittedName>
        <fullName evidence="2">Uncharacterized protein</fullName>
    </submittedName>
</protein>
<dbReference type="AlphaFoldDB" id="A6DNX5"/>
<evidence type="ECO:0000256" key="1">
    <source>
        <dbReference type="SAM" id="Phobius"/>
    </source>
</evidence>
<organism evidence="2 3">
    <name type="scientific">Lentisphaera araneosa HTCC2155</name>
    <dbReference type="NCBI Taxonomy" id="313628"/>
    <lineage>
        <taxon>Bacteria</taxon>
        <taxon>Pseudomonadati</taxon>
        <taxon>Lentisphaerota</taxon>
        <taxon>Lentisphaeria</taxon>
        <taxon>Lentisphaerales</taxon>
        <taxon>Lentisphaeraceae</taxon>
        <taxon>Lentisphaera</taxon>
    </lineage>
</organism>
<evidence type="ECO:0000313" key="2">
    <source>
        <dbReference type="EMBL" id="EDM26784.1"/>
    </source>
</evidence>